<evidence type="ECO:0000313" key="2">
    <source>
        <dbReference type="Proteomes" id="UP001596523"/>
    </source>
</evidence>
<sequence>MEDTQGHRALLRVEHGSADEVELAALTVVLFRVLALRDEASDDDGQGDARWRRLERTAAYRAPHSWQ</sequence>
<dbReference type="Pfam" id="PF13822">
    <property type="entry name" value="ACC_epsilon"/>
    <property type="match status" value="1"/>
</dbReference>
<protein>
    <submittedName>
        <fullName evidence="1">Acyl-CoA carboxylase subunit epsilon</fullName>
    </submittedName>
</protein>
<organism evidence="1 2">
    <name type="scientific">Streptomyces monticola</name>
    <dbReference type="NCBI Taxonomy" id="2666263"/>
    <lineage>
        <taxon>Bacteria</taxon>
        <taxon>Bacillati</taxon>
        <taxon>Actinomycetota</taxon>
        <taxon>Actinomycetes</taxon>
        <taxon>Kitasatosporales</taxon>
        <taxon>Streptomycetaceae</taxon>
        <taxon>Streptomyces</taxon>
    </lineage>
</organism>
<dbReference type="Proteomes" id="UP001596523">
    <property type="component" value="Unassembled WGS sequence"/>
</dbReference>
<accession>A0ABW2JX06</accession>
<reference evidence="2" key="1">
    <citation type="journal article" date="2019" name="Int. J. Syst. Evol. Microbiol.">
        <title>The Global Catalogue of Microorganisms (GCM) 10K type strain sequencing project: providing services to taxonomists for standard genome sequencing and annotation.</title>
        <authorList>
            <consortium name="The Broad Institute Genomics Platform"/>
            <consortium name="The Broad Institute Genome Sequencing Center for Infectious Disease"/>
            <person name="Wu L."/>
            <person name="Ma J."/>
        </authorList>
    </citation>
    <scope>NUCLEOTIDE SEQUENCE [LARGE SCALE GENOMIC DNA]</scope>
    <source>
        <strain evidence="2">SYNS20</strain>
    </source>
</reference>
<dbReference type="EMBL" id="JBHTCF010000030">
    <property type="protein sequence ID" value="MFC7310242.1"/>
    <property type="molecule type" value="Genomic_DNA"/>
</dbReference>
<dbReference type="RefSeq" id="WP_381840380.1">
    <property type="nucleotide sequence ID" value="NZ_JBHTCF010000030.1"/>
</dbReference>
<comment type="caution">
    <text evidence="1">The sequence shown here is derived from an EMBL/GenBank/DDBJ whole genome shotgun (WGS) entry which is preliminary data.</text>
</comment>
<keyword evidence="2" id="KW-1185">Reference proteome</keyword>
<dbReference type="InterPro" id="IPR032716">
    <property type="entry name" value="ACC_epsilon"/>
</dbReference>
<evidence type="ECO:0000313" key="1">
    <source>
        <dbReference type="EMBL" id="MFC7310242.1"/>
    </source>
</evidence>
<name>A0ABW2JX06_9ACTN</name>
<proteinExistence type="predicted"/>
<gene>
    <name evidence="1" type="ORF">ACFQVC_39280</name>
</gene>